<dbReference type="PROSITE" id="PS51352">
    <property type="entry name" value="THIOREDOXIN_2"/>
    <property type="match status" value="1"/>
</dbReference>
<accession>A0A0A8PM06</accession>
<evidence type="ECO:0000313" key="1">
    <source>
        <dbReference type="EMBL" id="SCQ73996.1"/>
    </source>
</evidence>
<dbReference type="OrthoDB" id="1495530at2"/>
<dbReference type="RefSeq" id="WP_036940972.1">
    <property type="nucleotide sequence ID" value="NZ_CCYN01000040.1"/>
</dbReference>
<dbReference type="SUPFAM" id="SSF52833">
    <property type="entry name" value="Thioredoxin-like"/>
    <property type="match status" value="1"/>
</dbReference>
<gene>
    <name evidence="1" type="ORF">PFR_JS23_66</name>
</gene>
<dbReference type="EMBL" id="LT618793">
    <property type="protein sequence ID" value="SCQ73996.1"/>
    <property type="molecule type" value="Genomic_DNA"/>
</dbReference>
<dbReference type="AlphaFoldDB" id="A0A0A8PM06"/>
<reference evidence="1 2" key="1">
    <citation type="submission" date="2016-09" db="EMBL/GenBank/DDBJ databases">
        <authorList>
            <person name="Laine KS P."/>
        </authorList>
    </citation>
    <scope>NUCLEOTIDE SEQUENCE [LARGE SCALE GENOMIC DNA]</scope>
    <source>
        <strain evidence="1">PFRJS-23</strain>
    </source>
</reference>
<dbReference type="Proteomes" id="UP000250080">
    <property type="component" value="Chromosome I"/>
</dbReference>
<sequence>MTGLWVAIGAVAVVLAFGGYRKLTDGRAREAALDEPTLGPTELGTPLGSTATFVQFSSKVCAPCVATGRLLSGLTAQRDDVNHVEIDGEERLDLVREFGINRTPTVFLLDPDGAIRYRFVGPSRKAEFVDALAELQAA</sequence>
<proteinExistence type="predicted"/>
<protein>
    <submittedName>
        <fullName evidence="1">Thioredoxin</fullName>
    </submittedName>
</protein>
<dbReference type="CDD" id="cd02947">
    <property type="entry name" value="TRX_family"/>
    <property type="match status" value="1"/>
</dbReference>
<dbReference type="Gene3D" id="3.40.30.10">
    <property type="entry name" value="Glutaredoxin"/>
    <property type="match status" value="1"/>
</dbReference>
<dbReference type="InterPro" id="IPR013766">
    <property type="entry name" value="Thioredoxin_domain"/>
</dbReference>
<dbReference type="GeneID" id="61221156"/>
<dbReference type="Pfam" id="PF00085">
    <property type="entry name" value="Thioredoxin"/>
    <property type="match status" value="1"/>
</dbReference>
<organism evidence="1 2">
    <name type="scientific">Propionibacterium freudenreichii</name>
    <dbReference type="NCBI Taxonomy" id="1744"/>
    <lineage>
        <taxon>Bacteria</taxon>
        <taxon>Bacillati</taxon>
        <taxon>Actinomycetota</taxon>
        <taxon>Actinomycetes</taxon>
        <taxon>Propionibacteriales</taxon>
        <taxon>Propionibacteriaceae</taxon>
        <taxon>Propionibacterium</taxon>
    </lineage>
</organism>
<evidence type="ECO:0000313" key="2">
    <source>
        <dbReference type="Proteomes" id="UP000250080"/>
    </source>
</evidence>
<dbReference type="InterPro" id="IPR036249">
    <property type="entry name" value="Thioredoxin-like_sf"/>
</dbReference>
<name>A0A0A8PM06_9ACTN</name>